<evidence type="ECO:0000256" key="1">
    <source>
        <dbReference type="ARBA" id="ARBA00022723"/>
    </source>
</evidence>
<dbReference type="PANTHER" id="PTHR14677:SF40">
    <property type="entry name" value="CDC48-ASSOCIATED UBIQUITIN-LIKE_ZINC FINGER PROTEIN 1"/>
    <property type="match status" value="1"/>
</dbReference>
<dbReference type="InterPro" id="IPR000058">
    <property type="entry name" value="Znf_AN1"/>
</dbReference>
<keyword evidence="2 4" id="KW-0863">Zinc-finger</keyword>
<evidence type="ECO:0000256" key="3">
    <source>
        <dbReference type="ARBA" id="ARBA00022833"/>
    </source>
</evidence>
<dbReference type="EMBL" id="MU853834">
    <property type="protein sequence ID" value="KAK3938244.1"/>
    <property type="molecule type" value="Genomic_DNA"/>
</dbReference>
<dbReference type="GO" id="GO:0008270">
    <property type="term" value="F:zinc ion binding"/>
    <property type="evidence" value="ECO:0007669"/>
    <property type="project" value="UniProtKB-KW"/>
</dbReference>
<comment type="caution">
    <text evidence="7">The sequence shown here is derived from an EMBL/GenBank/DDBJ whole genome shotgun (WGS) entry which is preliminary data.</text>
</comment>
<evidence type="ECO:0000256" key="4">
    <source>
        <dbReference type="PROSITE-ProRule" id="PRU00449"/>
    </source>
</evidence>
<feature type="domain" description="AN1-type" evidence="6">
    <location>
        <begin position="37"/>
        <end position="85"/>
    </location>
</feature>
<evidence type="ECO:0000256" key="2">
    <source>
        <dbReference type="ARBA" id="ARBA00022771"/>
    </source>
</evidence>
<feature type="compositionally biased region" description="Low complexity" evidence="5">
    <location>
        <begin position="1"/>
        <end position="15"/>
    </location>
</feature>
<gene>
    <name evidence="7" type="ORF">QBC46DRAFT_390729</name>
</gene>
<evidence type="ECO:0000259" key="6">
    <source>
        <dbReference type="PROSITE" id="PS51039"/>
    </source>
</evidence>
<evidence type="ECO:0000256" key="5">
    <source>
        <dbReference type="SAM" id="MobiDB-lite"/>
    </source>
</evidence>
<dbReference type="Gene3D" id="4.10.1110.10">
    <property type="entry name" value="AN1-like Zinc finger"/>
    <property type="match status" value="2"/>
</dbReference>
<keyword evidence="1" id="KW-0479">Metal-binding</keyword>
<proteinExistence type="predicted"/>
<dbReference type="Proteomes" id="UP001303473">
    <property type="component" value="Unassembled WGS sequence"/>
</dbReference>
<dbReference type="InterPro" id="IPR057358">
    <property type="entry name" value="UBL_ZFAND1-like"/>
</dbReference>
<accession>A0AAN6N390</accession>
<feature type="region of interest" description="Disordered" evidence="5">
    <location>
        <begin position="1"/>
        <end position="23"/>
    </location>
</feature>
<dbReference type="AlphaFoldDB" id="A0AAN6N390"/>
<reference evidence="8" key="1">
    <citation type="journal article" date="2023" name="Mol. Phylogenet. Evol.">
        <title>Genome-scale phylogeny and comparative genomics of the fungal order Sordariales.</title>
        <authorList>
            <person name="Hensen N."/>
            <person name="Bonometti L."/>
            <person name="Westerberg I."/>
            <person name="Brannstrom I.O."/>
            <person name="Guillou S."/>
            <person name="Cros-Aarteil S."/>
            <person name="Calhoun S."/>
            <person name="Haridas S."/>
            <person name="Kuo A."/>
            <person name="Mondo S."/>
            <person name="Pangilinan J."/>
            <person name="Riley R."/>
            <person name="LaButti K."/>
            <person name="Andreopoulos B."/>
            <person name="Lipzen A."/>
            <person name="Chen C."/>
            <person name="Yan M."/>
            <person name="Daum C."/>
            <person name="Ng V."/>
            <person name="Clum A."/>
            <person name="Steindorff A."/>
            <person name="Ohm R.A."/>
            <person name="Martin F."/>
            <person name="Silar P."/>
            <person name="Natvig D.O."/>
            <person name="Lalanne C."/>
            <person name="Gautier V."/>
            <person name="Ament-Velasquez S.L."/>
            <person name="Kruys A."/>
            <person name="Hutchinson M.I."/>
            <person name="Powell A.J."/>
            <person name="Barry K."/>
            <person name="Miller A.N."/>
            <person name="Grigoriev I.V."/>
            <person name="Debuchy R."/>
            <person name="Gladieux P."/>
            <person name="Hiltunen Thoren M."/>
            <person name="Johannesson H."/>
        </authorList>
    </citation>
    <scope>NUCLEOTIDE SEQUENCE [LARGE SCALE GENOMIC DNA]</scope>
    <source>
        <strain evidence="8">CBS 340.73</strain>
    </source>
</reference>
<name>A0AAN6N390_9PEZI</name>
<evidence type="ECO:0000313" key="8">
    <source>
        <dbReference type="Proteomes" id="UP001303473"/>
    </source>
</evidence>
<dbReference type="GO" id="GO:0005737">
    <property type="term" value="C:cytoplasm"/>
    <property type="evidence" value="ECO:0007669"/>
    <property type="project" value="TreeGrafter"/>
</dbReference>
<keyword evidence="8" id="KW-1185">Reference proteome</keyword>
<keyword evidence="3" id="KW-0862">Zinc</keyword>
<evidence type="ECO:0000313" key="7">
    <source>
        <dbReference type="EMBL" id="KAK3938244.1"/>
    </source>
</evidence>
<sequence>MAGSSNNNSQDNNSSEETSYTMVPRTASSSANYNDASLVGSHCEMAYCNQLDFLPFFCQSCAHTFCLDHRTESAHNCAKAGAWAERRRQAQLSRPAHGEGRTLMVETADGRKKPCAAATTGLPGGCKTVIGTSLVPGVHCSNCNRDYCLKHRLKEDHNCANLTPIGARPAVLKSGVDSAKSALDKLRSWGATKKKEVAASSSGRSMASLSQKFSSSSSTGSSKTSQILALNNMKKTAKGDDKLAPEKRVYLHVEAEAETAKAKFPKGDFFYSKDWVVGRVLDAAAKSLQVQNVNNQSADERDRLRVFHVEGGRLLEFNEKVGTALVNGNTIVLLRGVGPPTPDLIEV</sequence>
<dbReference type="InterPro" id="IPR035896">
    <property type="entry name" value="AN1-like_Znf"/>
</dbReference>
<dbReference type="PROSITE" id="PS51039">
    <property type="entry name" value="ZF_AN1"/>
    <property type="match status" value="1"/>
</dbReference>
<dbReference type="Pfam" id="PF25327">
    <property type="entry name" value="UBL_ZFAND1"/>
    <property type="match status" value="1"/>
</dbReference>
<dbReference type="PANTHER" id="PTHR14677">
    <property type="entry name" value="ARSENITE INDUCUBLE RNA ASSOCIATED PROTEIN AIP-1-RELATED"/>
    <property type="match status" value="1"/>
</dbReference>
<dbReference type="SUPFAM" id="SSF118310">
    <property type="entry name" value="AN1-like Zinc finger"/>
    <property type="match status" value="2"/>
</dbReference>
<organism evidence="7 8">
    <name type="scientific">Diplogelasinospora grovesii</name>
    <dbReference type="NCBI Taxonomy" id="303347"/>
    <lineage>
        <taxon>Eukaryota</taxon>
        <taxon>Fungi</taxon>
        <taxon>Dikarya</taxon>
        <taxon>Ascomycota</taxon>
        <taxon>Pezizomycotina</taxon>
        <taxon>Sordariomycetes</taxon>
        <taxon>Sordariomycetidae</taxon>
        <taxon>Sordariales</taxon>
        <taxon>Diplogelasinosporaceae</taxon>
        <taxon>Diplogelasinospora</taxon>
    </lineage>
</organism>
<dbReference type="Pfam" id="PF01428">
    <property type="entry name" value="zf-AN1"/>
    <property type="match status" value="2"/>
</dbReference>
<dbReference type="SMART" id="SM00154">
    <property type="entry name" value="ZnF_AN1"/>
    <property type="match status" value="2"/>
</dbReference>
<protein>
    <submittedName>
        <fullName evidence="7">An1-type zinc finger protein 1 protein</fullName>
    </submittedName>
</protein>